<proteinExistence type="inferred from homology"/>
<reference evidence="4 5" key="1">
    <citation type="journal article" date="2018" name="PLoS Genet.">
        <title>Population sequencing reveals clonal diversity and ancestral inbreeding in the grapevine cultivar Chardonnay.</title>
        <authorList>
            <person name="Roach M.J."/>
            <person name="Johnson D.L."/>
            <person name="Bohlmann J."/>
            <person name="van Vuuren H.J."/>
            <person name="Jones S.J."/>
            <person name="Pretorius I.S."/>
            <person name="Schmidt S.A."/>
            <person name="Borneman A.R."/>
        </authorList>
    </citation>
    <scope>NUCLEOTIDE SEQUENCE [LARGE SCALE GENOMIC DNA]</scope>
    <source>
        <strain evidence="5">cv. Chardonnay</strain>
        <tissue evidence="4">Leaf</tissue>
    </source>
</reference>
<dbReference type="PANTHER" id="PTHR33403">
    <property type="entry name" value="SPR1"/>
    <property type="match status" value="1"/>
</dbReference>
<evidence type="ECO:0000313" key="5">
    <source>
        <dbReference type="Proteomes" id="UP000288805"/>
    </source>
</evidence>
<dbReference type="InterPro" id="IPR039613">
    <property type="entry name" value="SPR1/2/3/4/5"/>
</dbReference>
<sequence length="141" mass="15799">MIDELILSSSQKAGPQAIICGLTRYWVACQSVMHRYGIDEYHSFQTKLWRWAEFIGIPFRSDEQPSEPPVSPTIQLPPYGIDTIPEKPPNRPPPAEKQSSSNNYQRTQGQNTGNFITDRPSTKVRSVPGGDSSLGYLFGDK</sequence>
<comment type="caution">
    <text evidence="4">The sequence shown here is derived from an EMBL/GenBank/DDBJ whole genome shotgun (WGS) entry which is preliminary data.</text>
</comment>
<gene>
    <name evidence="4" type="primary">SP1L5</name>
    <name evidence="4" type="ORF">CK203_096039</name>
</gene>
<organism evidence="4 5">
    <name type="scientific">Vitis vinifera</name>
    <name type="common">Grape</name>
    <dbReference type="NCBI Taxonomy" id="29760"/>
    <lineage>
        <taxon>Eukaryota</taxon>
        <taxon>Viridiplantae</taxon>
        <taxon>Streptophyta</taxon>
        <taxon>Embryophyta</taxon>
        <taxon>Tracheophyta</taxon>
        <taxon>Spermatophyta</taxon>
        <taxon>Magnoliopsida</taxon>
        <taxon>eudicotyledons</taxon>
        <taxon>Gunneridae</taxon>
        <taxon>Pentapetalae</taxon>
        <taxon>rosids</taxon>
        <taxon>Vitales</taxon>
        <taxon>Vitaceae</taxon>
        <taxon>Viteae</taxon>
        <taxon>Vitis</taxon>
    </lineage>
</organism>
<accession>A0A438E6M0</accession>
<dbReference type="Proteomes" id="UP000288805">
    <property type="component" value="Unassembled WGS sequence"/>
</dbReference>
<dbReference type="GO" id="GO:0043622">
    <property type="term" value="P:cortical microtubule organization"/>
    <property type="evidence" value="ECO:0007669"/>
    <property type="project" value="InterPro"/>
</dbReference>
<dbReference type="AlphaFoldDB" id="A0A438E6M0"/>
<dbReference type="EMBL" id="QGNW01001383">
    <property type="protein sequence ID" value="RVW43260.1"/>
    <property type="molecule type" value="Genomic_DNA"/>
</dbReference>
<name>A0A438E6M0_VITVI</name>
<feature type="compositionally biased region" description="Polar residues" evidence="3">
    <location>
        <begin position="97"/>
        <end position="115"/>
    </location>
</feature>
<comment type="similarity">
    <text evidence="1">Belongs to the SPIRAL1 family.</text>
</comment>
<feature type="region of interest" description="Disordered" evidence="3">
    <location>
        <begin position="61"/>
        <end position="141"/>
    </location>
</feature>
<dbReference type="OrthoDB" id="62622at2759"/>
<evidence type="ECO:0000313" key="4">
    <source>
        <dbReference type="EMBL" id="RVW43260.1"/>
    </source>
</evidence>
<keyword evidence="2" id="KW-0493">Microtubule</keyword>
<evidence type="ECO:0000256" key="2">
    <source>
        <dbReference type="ARBA" id="ARBA00022701"/>
    </source>
</evidence>
<dbReference type="GO" id="GO:0005874">
    <property type="term" value="C:microtubule"/>
    <property type="evidence" value="ECO:0007669"/>
    <property type="project" value="UniProtKB-KW"/>
</dbReference>
<evidence type="ECO:0000256" key="1">
    <source>
        <dbReference type="ARBA" id="ARBA00009656"/>
    </source>
</evidence>
<protein>
    <submittedName>
        <fullName evidence="4">Protein SPIRAL1-like 5</fullName>
    </submittedName>
</protein>
<evidence type="ECO:0000256" key="3">
    <source>
        <dbReference type="SAM" id="MobiDB-lite"/>
    </source>
</evidence>
<dbReference type="PANTHER" id="PTHR33403:SF19">
    <property type="entry name" value="PROTEIN SPIRAL1-LIKE 5"/>
    <property type="match status" value="1"/>
</dbReference>